<dbReference type="InterPro" id="IPR013783">
    <property type="entry name" value="Ig-like_fold"/>
</dbReference>
<sequence>MRKTAVLGILLVLSLFGERFARAQSEKEWREGRRREWTLKQVYRWYTYLERQPLQQNQLDCPDYTTRRDVVMNGNKITTQITNFGSISSPGNTITDIVWNGLGYGYEFGPFVAAEVIDEGHKDPQSVPMRDEQGNVVYDANGDTIWVMHIVSDGLVSNGGERSPDGKEWWGWQPIPCAQPVGSFEGLEVVNPESDEIPTNDAPDRDLDGRPDSWPESWYNPNLRQYVWPGALRQGASNADKEALYFMNDYSNKEFHYYPFPDDSTKRGLGLEVEVRIYQWSNPLAEDAIFFVYKITNKSPKDLEKVIFGMWGDPHVGGPGDWHDDLAYFDRRLNMVYAWDADGRSDIPGRKPGYFGYKFLESPGIDYDGIDNDGDGMVDESWYDGIDNDGDWDPERDDVGIDGIPGTGDEGEGDGLPTPGDPYDIRRPGEPNIDFTDIDESDMIGLTSFASPPFAGNRISNDERVWSFVQPGRFDEVPPEPGDYVFIYGSGPFRLRAGETKRFSIALLMGENLDDLMLNAETVQEIYNAGYRFAKPPEKPHVVAVPGDRKVTLYWDDRAEYSVDPLSGENDFEGYVIYRSTDPEFADLQTITDINGTPFLYEPLKMVTGVPARFDRINGIKGLSPVPYPRRGVAYFLGNDTGLRHTFVDSNNVINGQRYFYAVVAYDHGAPDLGIPPSETSKTITYNPETDTYIFDVNTVSVVPRPPAAGYVPPEVVADEPSATGPVAHVSGHGTGTIHIEVIDPMAVEDDNSYRLIFEEVDGQLVYSVIDEKPVEVTIQVGKVGKSAGLGYRNIIPETFELLHNGQPLQEGVDYTLNARAGRVIYLDGGAIEPGMELVARFQYRPIDRSNLLNFEEANPIFDGLHLFVRNDPLAIDTVHTGWVQGGSGFTYQVRVATAGPGRRGVPYDYEIRFANQIVDTSFSTRLPLPFRVYNRTRANEPVDVFVPDVNRNGRWDIDERIIFLEYQDGSPIATWEVRFFDPEDRGTLPGEGDVFQVVTRKPFTTEDVFTFRTRAARTEPEEVRRQMREIYVVPNPYVATNVLEPRNPVSRTRRGDRRLYFANLPPRCTIRIYTLAGELVDVIEHDSPIDNGIAYWDLRSRDNMDIAYGLYIFHVESEEGTYVGKFAVIK</sequence>
<geneLocation type="plasmid" evidence="2 3">
    <name>pRMAR01</name>
</geneLocation>
<dbReference type="Proteomes" id="UP000002221">
    <property type="component" value="Plasmid pRMAR01"/>
</dbReference>
<feature type="region of interest" description="Disordered" evidence="1">
    <location>
        <begin position="400"/>
        <end position="424"/>
    </location>
</feature>
<dbReference type="HOGENOM" id="CLU_276788_0_0_10"/>
<dbReference type="AlphaFoldDB" id="D0MKM1"/>
<dbReference type="eggNOG" id="ENOG502Z858">
    <property type="taxonomic scope" value="Bacteria"/>
</dbReference>
<feature type="region of interest" description="Disordered" evidence="1">
    <location>
        <begin position="193"/>
        <end position="214"/>
    </location>
</feature>
<reference evidence="2 3" key="1">
    <citation type="journal article" date="2009" name="Stand. Genomic Sci.">
        <title>Complete genome sequence of Rhodothermus marinus type strain (R-10).</title>
        <authorList>
            <person name="Nolan M."/>
            <person name="Tindall B.J."/>
            <person name="Pomrenke H."/>
            <person name="Lapidus A."/>
            <person name="Copeland A."/>
            <person name="Glavina Del Rio T."/>
            <person name="Lucas S."/>
            <person name="Chen F."/>
            <person name="Tice H."/>
            <person name="Cheng J.F."/>
            <person name="Saunders E."/>
            <person name="Han C."/>
            <person name="Bruce D."/>
            <person name="Goodwin L."/>
            <person name="Chain P."/>
            <person name="Pitluck S."/>
            <person name="Ovchinikova G."/>
            <person name="Pati A."/>
            <person name="Ivanova N."/>
            <person name="Mavromatis K."/>
            <person name="Chen A."/>
            <person name="Palaniappan K."/>
            <person name="Land M."/>
            <person name="Hauser L."/>
            <person name="Chang Y.J."/>
            <person name="Jeffries C.D."/>
            <person name="Brettin T."/>
            <person name="Goker M."/>
            <person name="Bristow J."/>
            <person name="Eisen J.A."/>
            <person name="Markowitz V."/>
            <person name="Hugenholtz P."/>
            <person name="Kyrpides N.C."/>
            <person name="Klenk H.P."/>
            <person name="Detter J.C."/>
        </authorList>
    </citation>
    <scope>NUCLEOTIDE SEQUENCE [LARGE SCALE GENOMIC DNA]</scope>
    <source>
        <strain evidence="3">ATCC 43812 / DSM 4252 / R-10</strain>
        <plasmid evidence="2">pRMAR01</plasmid>
    </source>
</reference>
<dbReference type="KEGG" id="rmr:Rmar_2818"/>
<feature type="compositionally biased region" description="Basic and acidic residues" evidence="1">
    <location>
        <begin position="202"/>
        <end position="213"/>
    </location>
</feature>
<evidence type="ECO:0000256" key="1">
    <source>
        <dbReference type="SAM" id="MobiDB-lite"/>
    </source>
</evidence>
<accession>D0MKM1</accession>
<evidence type="ECO:0000313" key="2">
    <source>
        <dbReference type="EMBL" id="ACY49685.1"/>
    </source>
</evidence>
<evidence type="ECO:0000313" key="3">
    <source>
        <dbReference type="Proteomes" id="UP000002221"/>
    </source>
</evidence>
<name>D0MKM1_RHOM4</name>
<dbReference type="EMBL" id="CP001808">
    <property type="protein sequence ID" value="ACY49685.1"/>
    <property type="molecule type" value="Genomic_DNA"/>
</dbReference>
<protein>
    <submittedName>
        <fullName evidence="2">Uncharacterized protein</fullName>
    </submittedName>
</protein>
<organism evidence="2 3">
    <name type="scientific">Rhodothermus marinus (strain ATCC 43812 / DSM 4252 / R-10)</name>
    <name type="common">Rhodothermus obamensis</name>
    <dbReference type="NCBI Taxonomy" id="518766"/>
    <lineage>
        <taxon>Bacteria</taxon>
        <taxon>Pseudomonadati</taxon>
        <taxon>Rhodothermota</taxon>
        <taxon>Rhodothermia</taxon>
        <taxon>Rhodothermales</taxon>
        <taxon>Rhodothermaceae</taxon>
        <taxon>Rhodothermus</taxon>
    </lineage>
</organism>
<gene>
    <name evidence="2" type="ordered locus">Rmar_2818</name>
</gene>
<keyword evidence="3" id="KW-1185">Reference proteome</keyword>
<proteinExistence type="predicted"/>
<dbReference type="Gene3D" id="2.60.40.10">
    <property type="entry name" value="Immunoglobulins"/>
    <property type="match status" value="1"/>
</dbReference>
<keyword evidence="2" id="KW-0614">Plasmid</keyword>